<dbReference type="GO" id="GO:0003677">
    <property type="term" value="F:DNA binding"/>
    <property type="evidence" value="ECO:0007669"/>
    <property type="project" value="UniProtKB-KW"/>
</dbReference>
<dbReference type="EMBL" id="JAADZA010000045">
    <property type="protein sequence ID" value="NEV14519.1"/>
    <property type="molecule type" value="Genomic_DNA"/>
</dbReference>
<dbReference type="InterPro" id="IPR001387">
    <property type="entry name" value="Cro/C1-type_HTH"/>
</dbReference>
<dbReference type="InterPro" id="IPR010982">
    <property type="entry name" value="Lambda_DNA-bd_dom_sf"/>
</dbReference>
<dbReference type="SUPFAM" id="SSF47413">
    <property type="entry name" value="lambda repressor-like DNA-binding domains"/>
    <property type="match status" value="1"/>
</dbReference>
<evidence type="ECO:0000313" key="7">
    <source>
        <dbReference type="Proteomes" id="UP000471190"/>
    </source>
</evidence>
<sequence length="262" mass="28578">MQKSMGERLRAAREAANYPSATKAAEALGVSLSTYRAHENGQNEFSAEVANRYAKKFGTTAAYLLTGEGQRKTARPAPNIVMSFDPDEQDHDGFAESGDELSYSREHWKPQIEGATPEVDVKLGAGSGVVGEVINLPVGSGNVAGHKIVAEWLIPTGYLRNEAKASPSHTIIMEVVGDSMQPTYMPGDRVIVDLSQNQMTTDTVYAISDGYTEPQIKRLQRVPFSRPSEVKIISDNPALETFTVELDRLTIIGRICGHIARK</sequence>
<comment type="caution">
    <text evidence="6">The sequence shown here is derived from an EMBL/GenBank/DDBJ whole genome shotgun (WGS) entry which is preliminary data.</text>
</comment>
<reference evidence="5 8" key="2">
    <citation type="submission" date="2020-08" db="EMBL/GenBank/DDBJ databases">
        <title>Genomic Encyclopedia of Type Strains, Phase IV (KMG-V): Genome sequencing to study the core and pangenomes of soil and plant-associated prokaryotes.</title>
        <authorList>
            <person name="Whitman W."/>
        </authorList>
    </citation>
    <scope>NUCLEOTIDE SEQUENCE [LARGE SCALE GENOMIC DNA]</scope>
    <source>
        <strain evidence="5 8">SEMIA 4059</strain>
    </source>
</reference>
<dbReference type="PROSITE" id="PS50943">
    <property type="entry name" value="HTH_CROC1"/>
    <property type="match status" value="1"/>
</dbReference>
<dbReference type="EMBL" id="JACHBF010000030">
    <property type="protein sequence ID" value="MBB6495435.1"/>
    <property type="molecule type" value="Genomic_DNA"/>
</dbReference>
<keyword evidence="1" id="KW-0805">Transcription regulation</keyword>
<dbReference type="PANTHER" id="PTHR40661:SF3">
    <property type="entry name" value="FELS-1 PROPHAGE TRANSCRIPTIONAL REGULATOR"/>
    <property type="match status" value="1"/>
</dbReference>
<evidence type="ECO:0000313" key="5">
    <source>
        <dbReference type="EMBL" id="MBB6495435.1"/>
    </source>
</evidence>
<keyword evidence="3" id="KW-0804">Transcription</keyword>
<reference evidence="6 7" key="1">
    <citation type="submission" date="2020-02" db="EMBL/GenBank/DDBJ databases">
        <title>Draft genome sequence of Rhizobium tropici.</title>
        <authorList>
            <person name="Khayi S."/>
            <person name="Jemo M."/>
        </authorList>
    </citation>
    <scope>NUCLEOTIDE SEQUENCE [LARGE SCALE GENOMIC DNA]</scope>
    <source>
        <strain evidence="6 7">A12</strain>
    </source>
</reference>
<dbReference type="Gene3D" id="2.10.109.10">
    <property type="entry name" value="Umud Fragment, subunit A"/>
    <property type="match status" value="1"/>
</dbReference>
<dbReference type="Proteomes" id="UP000526625">
    <property type="component" value="Unassembled WGS sequence"/>
</dbReference>
<dbReference type="PANTHER" id="PTHR40661">
    <property type="match status" value="1"/>
</dbReference>
<dbReference type="Gene3D" id="1.10.260.40">
    <property type="entry name" value="lambda repressor-like DNA-binding domains"/>
    <property type="match status" value="1"/>
</dbReference>
<dbReference type="Pfam" id="PF12844">
    <property type="entry name" value="HTH_19"/>
    <property type="match status" value="1"/>
</dbReference>
<organism evidence="6 7">
    <name type="scientific">Rhizobium tropici</name>
    <dbReference type="NCBI Taxonomy" id="398"/>
    <lineage>
        <taxon>Bacteria</taxon>
        <taxon>Pseudomonadati</taxon>
        <taxon>Pseudomonadota</taxon>
        <taxon>Alphaproteobacteria</taxon>
        <taxon>Hyphomicrobiales</taxon>
        <taxon>Rhizobiaceae</taxon>
        <taxon>Rhizobium/Agrobacterium group</taxon>
        <taxon>Rhizobium</taxon>
    </lineage>
</organism>
<protein>
    <submittedName>
        <fullName evidence="6">LexA family transcriptional regulator</fullName>
    </submittedName>
    <submittedName>
        <fullName evidence="5">Phage repressor protein C with HTH and peptisase S24 domain</fullName>
    </submittedName>
</protein>
<evidence type="ECO:0000259" key="4">
    <source>
        <dbReference type="PROSITE" id="PS50943"/>
    </source>
</evidence>
<keyword evidence="2" id="KW-0238">DNA-binding</keyword>
<gene>
    <name evidence="5" type="ORF">GGD45_005900</name>
    <name evidence="6" type="ORF">GXW80_26415</name>
</gene>
<evidence type="ECO:0000313" key="6">
    <source>
        <dbReference type="EMBL" id="NEV14519.1"/>
    </source>
</evidence>
<dbReference type="Pfam" id="PF00717">
    <property type="entry name" value="Peptidase_S24"/>
    <property type="match status" value="1"/>
</dbReference>
<dbReference type="SMART" id="SM00530">
    <property type="entry name" value="HTH_XRE"/>
    <property type="match status" value="1"/>
</dbReference>
<accession>A0A6P1CBJ5</accession>
<keyword evidence="8" id="KW-1185">Reference proteome</keyword>
<dbReference type="AlphaFoldDB" id="A0A6P1CBJ5"/>
<dbReference type="InterPro" id="IPR036286">
    <property type="entry name" value="LexA/Signal_pep-like_sf"/>
</dbReference>
<dbReference type="CDD" id="cd00093">
    <property type="entry name" value="HTH_XRE"/>
    <property type="match status" value="1"/>
</dbReference>
<dbReference type="CDD" id="cd06529">
    <property type="entry name" value="S24_LexA-like"/>
    <property type="match status" value="1"/>
</dbReference>
<proteinExistence type="predicted"/>
<dbReference type="SUPFAM" id="SSF51306">
    <property type="entry name" value="LexA/Signal peptidase"/>
    <property type="match status" value="1"/>
</dbReference>
<name>A0A6P1CBJ5_RHITR</name>
<dbReference type="RefSeq" id="WP_015340459.1">
    <property type="nucleotide sequence ID" value="NZ_JAADZA010000045.1"/>
</dbReference>
<dbReference type="InterPro" id="IPR039418">
    <property type="entry name" value="LexA-like"/>
</dbReference>
<evidence type="ECO:0000256" key="1">
    <source>
        <dbReference type="ARBA" id="ARBA00023015"/>
    </source>
</evidence>
<evidence type="ECO:0000256" key="2">
    <source>
        <dbReference type="ARBA" id="ARBA00023125"/>
    </source>
</evidence>
<dbReference type="InterPro" id="IPR015927">
    <property type="entry name" value="Peptidase_S24_S26A/B/C"/>
</dbReference>
<feature type="domain" description="HTH cro/C1-type" evidence="4">
    <location>
        <begin position="9"/>
        <end position="64"/>
    </location>
</feature>
<dbReference type="Proteomes" id="UP000471190">
    <property type="component" value="Unassembled WGS sequence"/>
</dbReference>
<evidence type="ECO:0000256" key="3">
    <source>
        <dbReference type="ARBA" id="ARBA00023163"/>
    </source>
</evidence>
<evidence type="ECO:0000313" key="8">
    <source>
        <dbReference type="Proteomes" id="UP000526625"/>
    </source>
</evidence>